<name>A0A9W9G3X4_9EURO</name>
<evidence type="ECO:0000256" key="1">
    <source>
        <dbReference type="ARBA" id="ARBA00001947"/>
    </source>
</evidence>
<dbReference type="RefSeq" id="XP_056479616.1">
    <property type="nucleotide sequence ID" value="XM_056614575.1"/>
</dbReference>
<dbReference type="InterPro" id="IPR012962">
    <property type="entry name" value="Pept_M54_archaemetzincn"/>
</dbReference>
<evidence type="ECO:0000256" key="6">
    <source>
        <dbReference type="ARBA" id="ARBA00023049"/>
    </source>
</evidence>
<dbReference type="OrthoDB" id="2365600at2759"/>
<reference evidence="7" key="1">
    <citation type="submission" date="2022-11" db="EMBL/GenBank/DDBJ databases">
        <authorList>
            <person name="Petersen C."/>
        </authorList>
    </citation>
    <scope>NUCLEOTIDE SEQUENCE</scope>
    <source>
        <strain evidence="7">IBT 30761</strain>
    </source>
</reference>
<dbReference type="PANTHER" id="PTHR15910">
    <property type="entry name" value="ARCHAEMETZINCIN"/>
    <property type="match status" value="1"/>
</dbReference>
<organism evidence="7 8">
    <name type="scientific">Penicillium argentinense</name>
    <dbReference type="NCBI Taxonomy" id="1131581"/>
    <lineage>
        <taxon>Eukaryota</taxon>
        <taxon>Fungi</taxon>
        <taxon>Dikarya</taxon>
        <taxon>Ascomycota</taxon>
        <taxon>Pezizomycotina</taxon>
        <taxon>Eurotiomycetes</taxon>
        <taxon>Eurotiomycetidae</taxon>
        <taxon>Eurotiales</taxon>
        <taxon>Aspergillaceae</taxon>
        <taxon>Penicillium</taxon>
    </lineage>
</organism>
<sequence>MTLDPAIGPTKKTISVYWSIPQRNTSSNVAGKNVRTASYQLLHCFGIAHRVYYASSMQGSASVCEDARQPPYLCPVDLAKVIYATSITVLGRYRSLLEFFSKTKNKGHKLFCFFRRLDTGKVG</sequence>
<keyword evidence="4" id="KW-0378">Hydrolase</keyword>
<evidence type="ECO:0000313" key="7">
    <source>
        <dbReference type="EMBL" id="KAJ5111546.1"/>
    </source>
</evidence>
<proteinExistence type="predicted"/>
<dbReference type="Gene3D" id="3.40.390.10">
    <property type="entry name" value="Collagenase (Catalytic Domain)"/>
    <property type="match status" value="1"/>
</dbReference>
<protein>
    <submittedName>
        <fullName evidence="7">Uncharacterized protein</fullName>
    </submittedName>
</protein>
<evidence type="ECO:0000313" key="8">
    <source>
        <dbReference type="Proteomes" id="UP001149074"/>
    </source>
</evidence>
<comment type="caution">
    <text evidence="7">The sequence shown here is derived from an EMBL/GenBank/DDBJ whole genome shotgun (WGS) entry which is preliminary data.</text>
</comment>
<gene>
    <name evidence="7" type="ORF">N7532_002081</name>
</gene>
<dbReference type="GO" id="GO:0046872">
    <property type="term" value="F:metal ion binding"/>
    <property type="evidence" value="ECO:0007669"/>
    <property type="project" value="UniProtKB-KW"/>
</dbReference>
<keyword evidence="5" id="KW-0862">Zinc</keyword>
<comment type="cofactor">
    <cofactor evidence="1">
        <name>Zn(2+)</name>
        <dbReference type="ChEBI" id="CHEBI:29105"/>
    </cofactor>
</comment>
<dbReference type="InterPro" id="IPR024079">
    <property type="entry name" value="MetalloPept_cat_dom_sf"/>
</dbReference>
<dbReference type="GeneID" id="81353554"/>
<keyword evidence="3" id="KW-0479">Metal-binding</keyword>
<dbReference type="GO" id="GO:0006508">
    <property type="term" value="P:proteolysis"/>
    <property type="evidence" value="ECO:0007669"/>
    <property type="project" value="UniProtKB-KW"/>
</dbReference>
<keyword evidence="6" id="KW-0482">Metalloprotease</keyword>
<evidence type="ECO:0000256" key="4">
    <source>
        <dbReference type="ARBA" id="ARBA00022801"/>
    </source>
</evidence>
<accession>A0A9W9G3X4</accession>
<keyword evidence="8" id="KW-1185">Reference proteome</keyword>
<dbReference type="AlphaFoldDB" id="A0A9W9G3X4"/>
<reference evidence="7" key="2">
    <citation type="journal article" date="2023" name="IMA Fungus">
        <title>Comparative genomic study of the Penicillium genus elucidates a diverse pangenome and 15 lateral gene transfer events.</title>
        <authorList>
            <person name="Petersen C."/>
            <person name="Sorensen T."/>
            <person name="Nielsen M.R."/>
            <person name="Sondergaard T.E."/>
            <person name="Sorensen J.L."/>
            <person name="Fitzpatrick D.A."/>
            <person name="Frisvad J.C."/>
            <person name="Nielsen K.L."/>
        </authorList>
    </citation>
    <scope>NUCLEOTIDE SEQUENCE</scope>
    <source>
        <strain evidence="7">IBT 30761</strain>
    </source>
</reference>
<dbReference type="Proteomes" id="UP001149074">
    <property type="component" value="Unassembled WGS sequence"/>
</dbReference>
<evidence type="ECO:0000256" key="2">
    <source>
        <dbReference type="ARBA" id="ARBA00022670"/>
    </source>
</evidence>
<dbReference type="PANTHER" id="PTHR15910:SF1">
    <property type="entry name" value="ARCHAEMETZINCIN-2"/>
    <property type="match status" value="1"/>
</dbReference>
<keyword evidence="2" id="KW-0645">Protease</keyword>
<evidence type="ECO:0000256" key="5">
    <source>
        <dbReference type="ARBA" id="ARBA00022833"/>
    </source>
</evidence>
<dbReference type="GO" id="GO:0008237">
    <property type="term" value="F:metallopeptidase activity"/>
    <property type="evidence" value="ECO:0007669"/>
    <property type="project" value="UniProtKB-KW"/>
</dbReference>
<evidence type="ECO:0000256" key="3">
    <source>
        <dbReference type="ARBA" id="ARBA00022723"/>
    </source>
</evidence>
<dbReference type="EMBL" id="JAPQKI010000002">
    <property type="protein sequence ID" value="KAJ5111546.1"/>
    <property type="molecule type" value="Genomic_DNA"/>
</dbReference>